<dbReference type="PANTHER" id="PTHR41291">
    <property type="entry name" value="DNA ALKYLATION REPAIR PROTEIN"/>
    <property type="match status" value="1"/>
</dbReference>
<proteinExistence type="predicted"/>
<dbReference type="Gene3D" id="1.25.10.90">
    <property type="match status" value="1"/>
</dbReference>
<dbReference type="Proteomes" id="UP001168478">
    <property type="component" value="Unassembled WGS sequence"/>
</dbReference>
<dbReference type="PANTHER" id="PTHR41291:SF1">
    <property type="entry name" value="DNA ALKYLATION REPAIR PROTEIN"/>
    <property type="match status" value="1"/>
</dbReference>
<comment type="caution">
    <text evidence="2">The sequence shown here is derived from an EMBL/GenBank/DDBJ whole genome shotgun (WGS) entry which is preliminary data.</text>
</comment>
<organism evidence="2 4">
    <name type="scientific">Leyella lascolaii</name>
    <dbReference type="NCBI Taxonomy" id="1776379"/>
    <lineage>
        <taxon>Bacteria</taxon>
        <taxon>Pseudomonadati</taxon>
        <taxon>Bacteroidota</taxon>
        <taxon>Bacteroidia</taxon>
        <taxon>Bacteroidales</taxon>
        <taxon>Prevotellaceae</taxon>
        <taxon>Leyella</taxon>
    </lineage>
</organism>
<dbReference type="InterPro" id="IPR014825">
    <property type="entry name" value="DNA_alkylation"/>
</dbReference>
<evidence type="ECO:0000313" key="3">
    <source>
        <dbReference type="Proteomes" id="UP001167831"/>
    </source>
</evidence>
<dbReference type="AlphaFoldDB" id="A0AAW7JJU3"/>
<dbReference type="EMBL" id="JAUEIF010000011">
    <property type="protein sequence ID" value="MDN0026034.1"/>
    <property type="molecule type" value="Genomic_DNA"/>
</dbReference>
<keyword evidence="3" id="KW-1185">Reference proteome</keyword>
<dbReference type="SUPFAM" id="SSF48371">
    <property type="entry name" value="ARM repeat"/>
    <property type="match status" value="1"/>
</dbReference>
<dbReference type="Proteomes" id="UP001167831">
    <property type="component" value="Unassembled WGS sequence"/>
</dbReference>
<accession>A0AAW7JJU3</accession>
<evidence type="ECO:0000313" key="4">
    <source>
        <dbReference type="Proteomes" id="UP001168478"/>
    </source>
</evidence>
<name>A0AAW7JJU3_9BACT</name>
<dbReference type="InterPro" id="IPR016024">
    <property type="entry name" value="ARM-type_fold"/>
</dbReference>
<reference evidence="2" key="2">
    <citation type="submission" date="2023-08" db="EMBL/GenBank/DDBJ databases">
        <title>Identification and characterization of horizontal gene transfer across gut microbiota members of farm animals based on homology search.</title>
        <authorList>
            <person name="Schwarzerova J."/>
            <person name="Nykrynova M."/>
            <person name="Jureckova K."/>
            <person name="Cejkova D."/>
            <person name="Rychlik I."/>
        </authorList>
    </citation>
    <scope>NUCLEOTIDE SEQUENCE</scope>
    <source>
        <strain evidence="2">ET15</strain>
        <strain evidence="1">ET37</strain>
    </source>
</reference>
<evidence type="ECO:0000313" key="1">
    <source>
        <dbReference type="EMBL" id="MDN0023691.1"/>
    </source>
</evidence>
<dbReference type="Pfam" id="PF08713">
    <property type="entry name" value="DNA_alkylation"/>
    <property type="match status" value="1"/>
</dbReference>
<gene>
    <name evidence="1" type="ORF">QVN81_11790</name>
    <name evidence="2" type="ORF">QVN84_10955</name>
</gene>
<reference evidence="2" key="1">
    <citation type="submission" date="2023-06" db="EMBL/GenBank/DDBJ databases">
        <authorList>
            <person name="Zeman M."/>
            <person name="Kubasova T."/>
            <person name="Jahodarova E."/>
            <person name="Nykrynova M."/>
            <person name="Rychlik I."/>
        </authorList>
    </citation>
    <scope>NUCLEOTIDE SEQUENCE</scope>
    <source>
        <strain evidence="2">ET15</strain>
        <strain evidence="1">ET37</strain>
    </source>
</reference>
<protein>
    <submittedName>
        <fullName evidence="2">DNA alkylation repair protein</fullName>
    </submittedName>
</protein>
<evidence type="ECO:0000313" key="2">
    <source>
        <dbReference type="EMBL" id="MDN0026034.1"/>
    </source>
</evidence>
<dbReference type="EMBL" id="JAUEIE010000016">
    <property type="protein sequence ID" value="MDN0023691.1"/>
    <property type="molecule type" value="Genomic_DNA"/>
</dbReference>
<dbReference type="RefSeq" id="WP_289826168.1">
    <property type="nucleotide sequence ID" value="NZ_JAUEIE010000016.1"/>
</dbReference>
<sequence>MDQTTENIRQIKKTFRLFMNGVTSRSMREKGLEYRVNWGIPLAQLKEIASGYDKSFNLASELWKDDVRECKILATMLMPADKMTHGLAEDWIKHTSSMEIAEMCALNLFQNLEDAHLLALRWLSSDNLMVRICAYHVLCRLFMKGFKPDDNQAGQILNRIHEALSGNNTALKHAAVNCLTRFISISDGYSAMADSVLADLKTDIF</sequence>